<evidence type="ECO:0000256" key="2">
    <source>
        <dbReference type="SAM" id="MobiDB-lite"/>
    </source>
</evidence>
<evidence type="ECO:0000259" key="4">
    <source>
        <dbReference type="Pfam" id="PF22936"/>
    </source>
</evidence>
<feature type="region of interest" description="Disordered" evidence="2">
    <location>
        <begin position="1"/>
        <end position="30"/>
    </location>
</feature>
<feature type="compositionally biased region" description="Polar residues" evidence="2">
    <location>
        <begin position="14"/>
        <end position="24"/>
    </location>
</feature>
<dbReference type="Pfam" id="PF13976">
    <property type="entry name" value="gag_pre-integrs"/>
    <property type="match status" value="1"/>
</dbReference>
<dbReference type="PANTHER" id="PTHR42648:SF28">
    <property type="entry name" value="TRANSPOSON-ENCODED PROTEIN WITH RIBONUCLEASE H-LIKE AND RETROVIRUS ZINC FINGER-LIKE DOMAINS"/>
    <property type="match status" value="1"/>
</dbReference>
<dbReference type="InterPro" id="IPR054722">
    <property type="entry name" value="PolX-like_BBD"/>
</dbReference>
<keyword evidence="1" id="KW-0378">Hydrolase</keyword>
<dbReference type="AlphaFoldDB" id="A0AAV3QPZ0"/>
<name>A0AAV3QPZ0_LITER</name>
<comment type="caution">
    <text evidence="5">The sequence shown here is derived from an EMBL/GenBank/DDBJ whole genome shotgun (WGS) entry which is preliminary data.</text>
</comment>
<organism evidence="5 6">
    <name type="scientific">Lithospermum erythrorhizon</name>
    <name type="common">Purple gromwell</name>
    <name type="synonym">Lithospermum officinale var. erythrorhizon</name>
    <dbReference type="NCBI Taxonomy" id="34254"/>
    <lineage>
        <taxon>Eukaryota</taxon>
        <taxon>Viridiplantae</taxon>
        <taxon>Streptophyta</taxon>
        <taxon>Embryophyta</taxon>
        <taxon>Tracheophyta</taxon>
        <taxon>Spermatophyta</taxon>
        <taxon>Magnoliopsida</taxon>
        <taxon>eudicotyledons</taxon>
        <taxon>Gunneridae</taxon>
        <taxon>Pentapetalae</taxon>
        <taxon>asterids</taxon>
        <taxon>lamiids</taxon>
        <taxon>Boraginales</taxon>
        <taxon>Boraginaceae</taxon>
        <taxon>Boraginoideae</taxon>
        <taxon>Lithospermeae</taxon>
        <taxon>Lithospermum</taxon>
    </lineage>
</organism>
<feature type="domain" description="GAG-pre-integrase" evidence="3">
    <location>
        <begin position="232"/>
        <end position="281"/>
    </location>
</feature>
<evidence type="ECO:0000259" key="3">
    <source>
        <dbReference type="Pfam" id="PF13976"/>
    </source>
</evidence>
<protein>
    <recommendedName>
        <fullName evidence="7">GAG-pre-integrase domain-containing protein</fullName>
    </recommendedName>
</protein>
<dbReference type="Pfam" id="PF22936">
    <property type="entry name" value="Pol_BBD"/>
    <property type="match status" value="1"/>
</dbReference>
<gene>
    <name evidence="5" type="ORF">LIER_39831</name>
</gene>
<dbReference type="GO" id="GO:0008233">
    <property type="term" value="F:peptidase activity"/>
    <property type="evidence" value="ECO:0007669"/>
    <property type="project" value="UniProtKB-KW"/>
</dbReference>
<dbReference type="GO" id="GO:0006508">
    <property type="term" value="P:proteolysis"/>
    <property type="evidence" value="ECO:0007669"/>
    <property type="project" value="UniProtKB-KW"/>
</dbReference>
<evidence type="ECO:0000256" key="1">
    <source>
        <dbReference type="ARBA" id="ARBA00022670"/>
    </source>
</evidence>
<proteinExistence type="predicted"/>
<dbReference type="EMBL" id="BAABME010021966">
    <property type="protein sequence ID" value="GAA0164673.1"/>
    <property type="molecule type" value="Genomic_DNA"/>
</dbReference>
<feature type="domain" description="Retrovirus-related Pol polyprotein from transposon TNT 1-94-like beta-barrel" evidence="4">
    <location>
        <begin position="139"/>
        <end position="183"/>
    </location>
</feature>
<accession>A0AAV3QPZ0</accession>
<evidence type="ECO:0000313" key="5">
    <source>
        <dbReference type="EMBL" id="GAA0164673.1"/>
    </source>
</evidence>
<sequence length="332" mass="36449">MANPPTIEREDTENSSNPLPTPSISDAPPLPTPSLNLPLISPTLNCTHGSMLLSLYLFLRRSSITTAQSHRHPSMNIVGVLGAGPTAAPPFKTQNQCQICKQYNHTALECSNHFNHSYASQVQSSFDAFNITEPPSDVWYPDSGATSHMTGNLSLLQSVIPYSGSQKVMVGNDTLLTISHIGKDIKTMTLVIQCNSRGSLHPIRPPSSASFSALSCSSPVVSLEHAALDSSLSSLSATSLWHRRLGHLSSDVLLRLVRNKNIDCNTFISNTLCNVCELGKQSKLPFSYSTTIVSRPFELIHSDVWQSPILSPSSMRYYVIFSDHLTRYIWCY</sequence>
<keyword evidence="6" id="KW-1185">Reference proteome</keyword>
<dbReference type="InterPro" id="IPR025724">
    <property type="entry name" value="GAG-pre-integrase_dom"/>
</dbReference>
<dbReference type="Proteomes" id="UP001454036">
    <property type="component" value="Unassembled WGS sequence"/>
</dbReference>
<evidence type="ECO:0008006" key="7">
    <source>
        <dbReference type="Google" id="ProtNLM"/>
    </source>
</evidence>
<dbReference type="InterPro" id="IPR039537">
    <property type="entry name" value="Retrotran_Ty1/copia-like"/>
</dbReference>
<reference evidence="5 6" key="1">
    <citation type="submission" date="2024-01" db="EMBL/GenBank/DDBJ databases">
        <title>The complete chloroplast genome sequence of Lithospermum erythrorhizon: insights into the phylogenetic relationship among Boraginaceae species and the maternal lineages of purple gromwells.</title>
        <authorList>
            <person name="Okada T."/>
            <person name="Watanabe K."/>
        </authorList>
    </citation>
    <scope>NUCLEOTIDE SEQUENCE [LARGE SCALE GENOMIC DNA]</scope>
</reference>
<keyword evidence="1" id="KW-0645">Protease</keyword>
<dbReference type="PANTHER" id="PTHR42648">
    <property type="entry name" value="TRANSPOSASE, PUTATIVE-RELATED"/>
    <property type="match status" value="1"/>
</dbReference>
<evidence type="ECO:0000313" key="6">
    <source>
        <dbReference type="Proteomes" id="UP001454036"/>
    </source>
</evidence>